<sequence length="144" mass="14849">MDVRGPRFAAWVTTAVLIATVLVAGVSEPMAAALLGAQALVFAIGAVGGPRRHPYGRIFSIFVAPRLAPATEREPVAPLKFAQLVGFVFAVVGAAGFAFGVTALGLTATAFALVAAFLNAAFGICLGCRLYPLVARLRRVPNPA</sequence>
<keyword evidence="1" id="KW-0472">Membrane</keyword>
<name>A0A0N9Y6D2_MYCFO</name>
<feature type="transmembrane region" description="Helical" evidence="1">
    <location>
        <begin position="7"/>
        <end position="24"/>
    </location>
</feature>
<feature type="transmembrane region" description="Helical" evidence="1">
    <location>
        <begin position="110"/>
        <end position="131"/>
    </location>
</feature>
<dbReference type="InterPro" id="IPR025508">
    <property type="entry name" value="DUF4395"/>
</dbReference>
<evidence type="ECO:0000313" key="4">
    <source>
        <dbReference type="Proteomes" id="UP000057134"/>
    </source>
</evidence>
<dbReference type="PATRIC" id="fig|1766.6.peg.1040"/>
<feature type="transmembrane region" description="Helical" evidence="1">
    <location>
        <begin position="81"/>
        <end position="104"/>
    </location>
</feature>
<keyword evidence="1" id="KW-0812">Transmembrane</keyword>
<feature type="domain" description="DUF4395" evidence="2">
    <location>
        <begin position="1"/>
        <end position="136"/>
    </location>
</feature>
<protein>
    <submittedName>
        <fullName evidence="3">Putative membrane protein</fullName>
    </submittedName>
</protein>
<keyword evidence="1" id="KW-1133">Transmembrane helix</keyword>
<organism evidence="3 4">
    <name type="scientific">Mycolicibacterium fortuitum</name>
    <name type="common">Mycobacterium fortuitum</name>
    <dbReference type="NCBI Taxonomy" id="1766"/>
    <lineage>
        <taxon>Bacteria</taxon>
        <taxon>Bacillati</taxon>
        <taxon>Actinomycetota</taxon>
        <taxon>Actinomycetes</taxon>
        <taxon>Mycobacteriales</taxon>
        <taxon>Mycobacteriaceae</taxon>
        <taxon>Mycolicibacterium</taxon>
    </lineage>
</organism>
<dbReference type="Pfam" id="PF14340">
    <property type="entry name" value="DUF4395"/>
    <property type="match status" value="1"/>
</dbReference>
<proteinExistence type="predicted"/>
<evidence type="ECO:0000259" key="2">
    <source>
        <dbReference type="Pfam" id="PF14340"/>
    </source>
</evidence>
<dbReference type="Proteomes" id="UP000057134">
    <property type="component" value="Chromosome"/>
</dbReference>
<keyword evidence="4" id="KW-1185">Reference proteome</keyword>
<dbReference type="AlphaFoldDB" id="A0A0N9Y6D2"/>
<evidence type="ECO:0000313" key="3">
    <source>
        <dbReference type="EMBL" id="ALI24906.1"/>
    </source>
</evidence>
<dbReference type="EMBL" id="CP011269">
    <property type="protein sequence ID" value="ALI24906.1"/>
    <property type="molecule type" value="Genomic_DNA"/>
</dbReference>
<evidence type="ECO:0000256" key="1">
    <source>
        <dbReference type="SAM" id="Phobius"/>
    </source>
</evidence>
<dbReference type="KEGG" id="mft:XA26_10490"/>
<dbReference type="STRING" id="1766.XA26_10490"/>
<gene>
    <name evidence="3" type="ORF">XA26_10490</name>
</gene>
<accession>A0A0N9Y6D2</accession>
<reference evidence="3 4" key="1">
    <citation type="journal article" date="2015" name="MBio">
        <title>Enzymatic Degradation of Phenazines Can Generate Energy and Protect Sensitive Organisms from Toxicity.</title>
        <authorList>
            <person name="Costa K.C."/>
            <person name="Bergkessel M."/>
            <person name="Saunders S."/>
            <person name="Korlach J."/>
            <person name="Newman D.K."/>
        </authorList>
    </citation>
    <scope>NUCLEOTIDE SEQUENCE [LARGE SCALE GENOMIC DNA]</scope>
    <source>
        <strain evidence="3 4">CT6</strain>
    </source>
</reference>
<feature type="transmembrane region" description="Helical" evidence="1">
    <location>
        <begin position="30"/>
        <end position="49"/>
    </location>
</feature>